<evidence type="ECO:0000313" key="9">
    <source>
        <dbReference type="EMBL" id="MBC5721777.1"/>
    </source>
</evidence>
<dbReference type="AlphaFoldDB" id="A0A8J6M7P8"/>
<feature type="transmembrane region" description="Helical" evidence="8">
    <location>
        <begin position="115"/>
        <end position="132"/>
    </location>
</feature>
<dbReference type="Proteomes" id="UP000628736">
    <property type="component" value="Unassembled WGS sequence"/>
</dbReference>
<evidence type="ECO:0000256" key="7">
    <source>
        <dbReference type="ARBA" id="ARBA00023136"/>
    </source>
</evidence>
<gene>
    <name evidence="9" type="ORF">H8S11_02940</name>
</gene>
<dbReference type="EMBL" id="JACOPO010000001">
    <property type="protein sequence ID" value="MBC5721777.1"/>
    <property type="molecule type" value="Genomic_DNA"/>
</dbReference>
<evidence type="ECO:0000256" key="2">
    <source>
        <dbReference type="ARBA" id="ARBA00009142"/>
    </source>
</evidence>
<dbReference type="GO" id="GO:0005886">
    <property type="term" value="C:plasma membrane"/>
    <property type="evidence" value="ECO:0007669"/>
    <property type="project" value="UniProtKB-SubCell"/>
</dbReference>
<evidence type="ECO:0000256" key="3">
    <source>
        <dbReference type="ARBA" id="ARBA00022448"/>
    </source>
</evidence>
<keyword evidence="10" id="KW-1185">Reference proteome</keyword>
<evidence type="ECO:0000256" key="6">
    <source>
        <dbReference type="ARBA" id="ARBA00022989"/>
    </source>
</evidence>
<dbReference type="Pfam" id="PF01925">
    <property type="entry name" value="TauE"/>
    <property type="match status" value="1"/>
</dbReference>
<keyword evidence="4 8" id="KW-1003">Cell membrane</keyword>
<dbReference type="InterPro" id="IPR002781">
    <property type="entry name" value="TM_pro_TauE-like"/>
</dbReference>
<evidence type="ECO:0000256" key="8">
    <source>
        <dbReference type="RuleBase" id="RU363041"/>
    </source>
</evidence>
<keyword evidence="6 8" id="KW-1133">Transmembrane helix</keyword>
<proteinExistence type="inferred from homology"/>
<comment type="similarity">
    <text evidence="2 8">Belongs to the 4-toluene sulfonate uptake permease (TSUP) (TC 2.A.102) family.</text>
</comment>
<feature type="transmembrane region" description="Helical" evidence="8">
    <location>
        <begin position="55"/>
        <end position="73"/>
    </location>
</feature>
<dbReference type="InterPro" id="IPR052017">
    <property type="entry name" value="TSUP"/>
</dbReference>
<feature type="transmembrane region" description="Helical" evidence="8">
    <location>
        <begin position="175"/>
        <end position="197"/>
    </location>
</feature>
<dbReference type="PANTHER" id="PTHR30269">
    <property type="entry name" value="TRANSMEMBRANE PROTEIN YFCA"/>
    <property type="match status" value="1"/>
</dbReference>
<evidence type="ECO:0000256" key="1">
    <source>
        <dbReference type="ARBA" id="ARBA00004651"/>
    </source>
</evidence>
<comment type="caution">
    <text evidence="9">The sequence shown here is derived from an EMBL/GenBank/DDBJ whole genome shotgun (WGS) entry which is preliminary data.</text>
</comment>
<feature type="transmembrane region" description="Helical" evidence="8">
    <location>
        <begin position="85"/>
        <end position="103"/>
    </location>
</feature>
<evidence type="ECO:0000256" key="5">
    <source>
        <dbReference type="ARBA" id="ARBA00022692"/>
    </source>
</evidence>
<sequence>MGGIVDAIVGGGGLITIPAYLLAGLSPHGATATNKCSSSCGSLLSTIRFFRQGDVHLPSVLVGAAAALGGSWIGARLNMMVPEQILYYIMLAIVPVVAVFLLVRRDLGREDRSNELSRAQLMAISLSIGLVIGGYDGFFGPGSGTFMILGYTALSKFDLLTASGNSKAINFSSNIAALVTYALAGKVVWLVGIPAALCSVAGNYVGSSLAFKGGAKIIRPMFFVVLALLLGRLIYDLAV</sequence>
<organism evidence="9 10">
    <name type="scientific">Flintibacter hominis</name>
    <dbReference type="NCBI Taxonomy" id="2763048"/>
    <lineage>
        <taxon>Bacteria</taxon>
        <taxon>Bacillati</taxon>
        <taxon>Bacillota</taxon>
        <taxon>Clostridia</taxon>
        <taxon>Eubacteriales</taxon>
        <taxon>Flintibacter</taxon>
    </lineage>
</organism>
<feature type="transmembrane region" description="Helical" evidence="8">
    <location>
        <begin position="138"/>
        <end position="154"/>
    </location>
</feature>
<keyword evidence="3" id="KW-0813">Transport</keyword>
<keyword evidence="5 8" id="KW-0812">Transmembrane</keyword>
<evidence type="ECO:0000256" key="4">
    <source>
        <dbReference type="ARBA" id="ARBA00022475"/>
    </source>
</evidence>
<comment type="subcellular location">
    <subcellularLocation>
        <location evidence="1 8">Cell membrane</location>
        <topology evidence="1 8">Multi-pass membrane protein</topology>
    </subcellularLocation>
</comment>
<accession>A0A8J6M7P8</accession>
<feature type="transmembrane region" description="Helical" evidence="8">
    <location>
        <begin position="217"/>
        <end position="235"/>
    </location>
</feature>
<protein>
    <recommendedName>
        <fullName evidence="8">Probable membrane transporter protein</fullName>
    </recommendedName>
</protein>
<name>A0A8J6M7P8_9FIRM</name>
<reference evidence="9" key="1">
    <citation type="submission" date="2020-08" db="EMBL/GenBank/DDBJ databases">
        <title>Genome public.</title>
        <authorList>
            <person name="Liu C."/>
            <person name="Sun Q."/>
        </authorList>
    </citation>
    <scope>NUCLEOTIDE SEQUENCE</scope>
    <source>
        <strain evidence="9">NSJ-23</strain>
    </source>
</reference>
<keyword evidence="7 8" id="KW-0472">Membrane</keyword>
<evidence type="ECO:0000313" key="10">
    <source>
        <dbReference type="Proteomes" id="UP000628736"/>
    </source>
</evidence>
<dbReference type="PANTHER" id="PTHR30269:SF0">
    <property type="entry name" value="MEMBRANE TRANSPORTER PROTEIN YFCA-RELATED"/>
    <property type="match status" value="1"/>
</dbReference>